<dbReference type="EMBL" id="LSBJ02000003">
    <property type="protein sequence ID" value="OAQ68970.1"/>
    <property type="molecule type" value="Genomic_DNA"/>
</dbReference>
<feature type="transmembrane region" description="Helical" evidence="6">
    <location>
        <begin position="424"/>
        <end position="443"/>
    </location>
</feature>
<comment type="subcellular location">
    <subcellularLocation>
        <location evidence="1">Membrane</location>
        <topology evidence="1">Multi-pass membrane protein</topology>
    </subcellularLocation>
</comment>
<evidence type="ECO:0000256" key="5">
    <source>
        <dbReference type="SAM" id="MobiDB-lite"/>
    </source>
</evidence>
<name>A0A179FUU1_METCM</name>
<evidence type="ECO:0000313" key="7">
    <source>
        <dbReference type="EMBL" id="OAQ68970.1"/>
    </source>
</evidence>
<proteinExistence type="predicted"/>
<organism evidence="7 8">
    <name type="scientific">Pochonia chlamydosporia 170</name>
    <dbReference type="NCBI Taxonomy" id="1380566"/>
    <lineage>
        <taxon>Eukaryota</taxon>
        <taxon>Fungi</taxon>
        <taxon>Dikarya</taxon>
        <taxon>Ascomycota</taxon>
        <taxon>Pezizomycotina</taxon>
        <taxon>Sordariomycetes</taxon>
        <taxon>Hypocreomycetidae</taxon>
        <taxon>Hypocreales</taxon>
        <taxon>Clavicipitaceae</taxon>
        <taxon>Pochonia</taxon>
    </lineage>
</organism>
<dbReference type="GO" id="GO:0016020">
    <property type="term" value="C:membrane"/>
    <property type="evidence" value="ECO:0007669"/>
    <property type="project" value="UniProtKB-SubCell"/>
</dbReference>
<dbReference type="AlphaFoldDB" id="A0A179FUU1"/>
<keyword evidence="8" id="KW-1185">Reference proteome</keyword>
<comment type="caution">
    <text evidence="7">The sequence shown here is derived from an EMBL/GenBank/DDBJ whole genome shotgun (WGS) entry which is preliminary data.</text>
</comment>
<evidence type="ECO:0000256" key="4">
    <source>
        <dbReference type="ARBA" id="ARBA00023136"/>
    </source>
</evidence>
<evidence type="ECO:0000256" key="6">
    <source>
        <dbReference type="SAM" id="Phobius"/>
    </source>
</evidence>
<keyword evidence="4 6" id="KW-0472">Membrane</keyword>
<protein>
    <submittedName>
        <fullName evidence="7">CorA-like mg2+ transporter protein domain-containing protein</fullName>
    </submittedName>
</protein>
<dbReference type="SUPFAM" id="SSF144083">
    <property type="entry name" value="Magnesium transport protein CorA, transmembrane region"/>
    <property type="match status" value="1"/>
</dbReference>
<dbReference type="Gene3D" id="1.20.58.340">
    <property type="entry name" value="Magnesium transport protein CorA, transmembrane region"/>
    <property type="match status" value="1"/>
</dbReference>
<evidence type="ECO:0000256" key="2">
    <source>
        <dbReference type="ARBA" id="ARBA00022692"/>
    </source>
</evidence>
<evidence type="ECO:0000256" key="1">
    <source>
        <dbReference type="ARBA" id="ARBA00004141"/>
    </source>
</evidence>
<feature type="transmembrane region" description="Helical" evidence="6">
    <location>
        <begin position="388"/>
        <end position="412"/>
    </location>
</feature>
<evidence type="ECO:0000256" key="3">
    <source>
        <dbReference type="ARBA" id="ARBA00022989"/>
    </source>
</evidence>
<dbReference type="RefSeq" id="XP_018145820.1">
    <property type="nucleotide sequence ID" value="XM_018291536.1"/>
</dbReference>
<reference evidence="7 8" key="1">
    <citation type="journal article" date="2016" name="PLoS Pathog.">
        <title>Biosynthesis of antibiotic leucinostatins in bio-control fungus Purpureocillium lilacinum and their inhibition on phytophthora revealed by genome mining.</title>
        <authorList>
            <person name="Wang G."/>
            <person name="Liu Z."/>
            <person name="Lin R."/>
            <person name="Li E."/>
            <person name="Mao Z."/>
            <person name="Ling J."/>
            <person name="Yang Y."/>
            <person name="Yin W.B."/>
            <person name="Xie B."/>
        </authorList>
    </citation>
    <scope>NUCLEOTIDE SEQUENCE [LARGE SCALE GENOMIC DNA]</scope>
    <source>
        <strain evidence="7">170</strain>
    </source>
</reference>
<dbReference type="InterPro" id="IPR045863">
    <property type="entry name" value="CorA_TM1_TM2"/>
</dbReference>
<dbReference type="STRING" id="1380566.A0A179FUU1"/>
<gene>
    <name evidence="7" type="ORF">VFPPC_13764</name>
</gene>
<dbReference type="KEGG" id="pchm:VFPPC_13764"/>
<keyword evidence="3 6" id="KW-1133">Transmembrane helix</keyword>
<accession>A0A179FUU1</accession>
<sequence>MEWLQQNTLLGDEDLRIFRFKSGQCRIFELQRQNAQSGTRSTTLKSEEDWKTWLQEAASTTPNKKQNGLAILFAERAPTKMHDGMIVSHLPIPRPIFGSIINAFNIHGSISRVINRNTSAVFSAQSVRVYNCRSSASWPDDLATSVTYNPETHFTQAVFYGCSEARIERITRRLQASDCPTFHPLTLPTMFAEIERDRQMQMVEKVLNRLITKVLNIVSNPLPCYDTTPREKSGVSHGSDNADSMRMWLDISHMNNGLQSWRQQLLEMLAHAHELSEMCICDGIDHVDKLTNYGPGVVQDAVQSEQTAGNKLMNEVGERIKQRIREIIGEYDEKIRACATIMEGMTLATQMEWSKIGQLDAKTTIDISNSALDIAKAARRDGRQMRSIAMLTMIFLPATFVATLFSMSFFNWNQDAGKTTVSPYIWVYVVSTLLLTAITTGTCHHSSPLAPESSPCAKTSAIGRDPAMDGDSSTTPKRLEQKLLGKFVNINKLRKLLDKKFGDNYSVTMQFNNFTIFADGQLSEAEISSCYG</sequence>
<keyword evidence="2 6" id="KW-0812">Transmembrane</keyword>
<dbReference type="GeneID" id="28855530"/>
<evidence type="ECO:0000313" key="8">
    <source>
        <dbReference type="Proteomes" id="UP000078397"/>
    </source>
</evidence>
<dbReference type="OrthoDB" id="3561681at2759"/>
<dbReference type="Proteomes" id="UP000078397">
    <property type="component" value="Unassembled WGS sequence"/>
</dbReference>
<feature type="region of interest" description="Disordered" evidence="5">
    <location>
        <begin position="449"/>
        <end position="476"/>
    </location>
</feature>